<evidence type="ECO:0000259" key="7">
    <source>
        <dbReference type="SMART" id="SM01168"/>
    </source>
</evidence>
<dbReference type="GO" id="GO:0016788">
    <property type="term" value="F:hydrolase activity, acting on ester bonds"/>
    <property type="evidence" value="ECO:0007669"/>
    <property type="project" value="TreeGrafter"/>
</dbReference>
<dbReference type="EMBL" id="MU404358">
    <property type="protein sequence ID" value="KAI1610292.1"/>
    <property type="molecule type" value="Genomic_DNA"/>
</dbReference>
<keyword evidence="9" id="KW-1185">Reference proteome</keyword>
<comment type="subcellular location">
    <subcellularLocation>
        <location evidence="1">Nucleus</location>
    </subcellularLocation>
</comment>
<comment type="subunit">
    <text evidence="2">Monomer.</text>
</comment>
<evidence type="ECO:0000256" key="2">
    <source>
        <dbReference type="ARBA" id="ARBA00011245"/>
    </source>
</evidence>
<sequence length="335" mass="36043">MSSEHNLPVKKLALSPPSLAELATSISAGLSTNFSSSSCTVETPPDLTLAPFHLAGPGLTGSTRVAEVGDRSYLVKRDLSRKYDLRAIARQVDMNPATGLLIGAGAGPFFVLGQNSELMPNFAYGIAAGGSDAESVRNRTYYAKLTPDGSVQCSPLSSTSNFGLMSNLFCSDGKVGPCLHIRAKSRTSALNFTETIQQALKTSFGDKLISLGGVFLITSGTVNVHVMPDFPAQPFKDPAAVAKWLEHFNVDTGDGNPLVCLSVLHSGDDGGWGLRMEHTHCFSESGDSHTDKGGHYHYDVDDTKDRVEYHAWFNVAEYVYRVDHPAPRQHPPDTL</sequence>
<comment type="caution">
    <text evidence="8">The sequence shown here is derived from an EMBL/GenBank/DDBJ whole genome shotgun (WGS) entry which is preliminary data.</text>
</comment>
<reference evidence="8" key="1">
    <citation type="journal article" date="2022" name="bioRxiv">
        <title>Deciphering the potential niche of two novel black yeast fungi from a biological soil crust based on their genomes, phenotypes, and melanin regulation.</title>
        <authorList>
            <consortium name="DOE Joint Genome Institute"/>
            <person name="Carr E.C."/>
            <person name="Barton Q."/>
            <person name="Grambo S."/>
            <person name="Sullivan M."/>
            <person name="Renfro C.M."/>
            <person name="Kuo A."/>
            <person name="Pangilinan J."/>
            <person name="Lipzen A."/>
            <person name="Keymanesh K."/>
            <person name="Savage E."/>
            <person name="Barry K."/>
            <person name="Grigoriev I.V."/>
            <person name="Riekhof W.R."/>
            <person name="Harris S.S."/>
        </authorList>
    </citation>
    <scope>NUCLEOTIDE SEQUENCE</scope>
    <source>
        <strain evidence="8">JF 03-4F</strain>
    </source>
</reference>
<evidence type="ECO:0000313" key="9">
    <source>
        <dbReference type="Proteomes" id="UP001203852"/>
    </source>
</evidence>
<proteinExistence type="predicted"/>
<keyword evidence="5" id="KW-0862">Zinc</keyword>
<feature type="domain" description="DUF1907" evidence="7">
    <location>
        <begin position="25"/>
        <end position="322"/>
    </location>
</feature>
<evidence type="ECO:0000256" key="1">
    <source>
        <dbReference type="ARBA" id="ARBA00004123"/>
    </source>
</evidence>
<dbReference type="GO" id="GO:0008270">
    <property type="term" value="F:zinc ion binding"/>
    <property type="evidence" value="ECO:0007669"/>
    <property type="project" value="TreeGrafter"/>
</dbReference>
<evidence type="ECO:0000256" key="4">
    <source>
        <dbReference type="ARBA" id="ARBA00022801"/>
    </source>
</evidence>
<keyword evidence="6" id="KW-0539">Nucleus</keyword>
<dbReference type="PANTHER" id="PTHR13204">
    <property type="entry name" value="PTD012 PROTEIN"/>
    <property type="match status" value="1"/>
</dbReference>
<evidence type="ECO:0000256" key="5">
    <source>
        <dbReference type="ARBA" id="ARBA00022833"/>
    </source>
</evidence>
<name>A0AAN6DSA3_9EURO</name>
<dbReference type="GO" id="GO:0005634">
    <property type="term" value="C:nucleus"/>
    <property type="evidence" value="ECO:0007669"/>
    <property type="project" value="UniProtKB-SubCell"/>
</dbReference>
<gene>
    <name evidence="8" type="ORF">EDD36DRAFT_321380</name>
</gene>
<dbReference type="AlphaFoldDB" id="A0AAN6DSA3"/>
<keyword evidence="4" id="KW-0378">Hydrolase</keyword>
<dbReference type="CDD" id="cd17298">
    <property type="entry name" value="DUF1907"/>
    <property type="match status" value="1"/>
</dbReference>
<organism evidence="8 9">
    <name type="scientific">Exophiala viscosa</name>
    <dbReference type="NCBI Taxonomy" id="2486360"/>
    <lineage>
        <taxon>Eukaryota</taxon>
        <taxon>Fungi</taxon>
        <taxon>Dikarya</taxon>
        <taxon>Ascomycota</taxon>
        <taxon>Pezizomycotina</taxon>
        <taxon>Eurotiomycetes</taxon>
        <taxon>Chaetothyriomycetidae</taxon>
        <taxon>Chaetothyriales</taxon>
        <taxon>Herpotrichiellaceae</taxon>
        <taxon>Exophiala</taxon>
    </lineage>
</organism>
<evidence type="ECO:0000256" key="6">
    <source>
        <dbReference type="ARBA" id="ARBA00023242"/>
    </source>
</evidence>
<evidence type="ECO:0000256" key="3">
    <source>
        <dbReference type="ARBA" id="ARBA00022723"/>
    </source>
</evidence>
<dbReference type="PANTHER" id="PTHR13204:SF1">
    <property type="entry name" value="ESTER HYDROLASE C11ORF54"/>
    <property type="match status" value="1"/>
</dbReference>
<dbReference type="SMART" id="SM01168">
    <property type="entry name" value="DUF1907"/>
    <property type="match status" value="1"/>
</dbReference>
<evidence type="ECO:0000313" key="8">
    <source>
        <dbReference type="EMBL" id="KAI1610292.1"/>
    </source>
</evidence>
<dbReference type="Proteomes" id="UP001203852">
    <property type="component" value="Unassembled WGS sequence"/>
</dbReference>
<accession>A0AAN6DSA3</accession>
<keyword evidence="3" id="KW-0479">Metal-binding</keyword>
<dbReference type="Pfam" id="PF08925">
    <property type="entry name" value="DUF1907"/>
    <property type="match status" value="1"/>
</dbReference>
<dbReference type="InterPro" id="IPR015021">
    <property type="entry name" value="C11orf54_DUF1907"/>
</dbReference>
<dbReference type="SUPFAM" id="SSF117856">
    <property type="entry name" value="AF0104/ALDC/Ptd012-like"/>
    <property type="match status" value="1"/>
</dbReference>
<protein>
    <recommendedName>
        <fullName evidence="7">DUF1907 domain-containing protein</fullName>
    </recommendedName>
</protein>